<dbReference type="GO" id="GO:0009024">
    <property type="term" value="F:tagatose-6-phosphate kinase activity"/>
    <property type="evidence" value="ECO:0007669"/>
    <property type="project" value="UniProtKB-EC"/>
</dbReference>
<protein>
    <recommendedName>
        <fullName evidence="7">Tagatose-6-phosphate kinase</fullName>
        <ecNumber evidence="7">2.7.1.144</ecNumber>
    </recommendedName>
</protein>
<dbReference type="FunFam" id="3.40.1190.20:FF:000001">
    <property type="entry name" value="Phosphofructokinase"/>
    <property type="match status" value="1"/>
</dbReference>
<dbReference type="RefSeq" id="WP_013431555.1">
    <property type="nucleotide sequence ID" value="NC_014721.1"/>
</dbReference>
<dbReference type="EMBL" id="CP002326">
    <property type="protein sequence ID" value="ADQ39705.1"/>
    <property type="molecule type" value="Genomic_DNA"/>
</dbReference>
<dbReference type="GO" id="GO:0016052">
    <property type="term" value="P:carbohydrate catabolic process"/>
    <property type="evidence" value="ECO:0007669"/>
    <property type="project" value="UniProtKB-ARBA"/>
</dbReference>
<dbReference type="Proteomes" id="UP000009256">
    <property type="component" value="Chromosome"/>
</dbReference>
<dbReference type="InterPro" id="IPR002173">
    <property type="entry name" value="Carboh/pur_kinase_PfkB_CS"/>
</dbReference>
<name>E4S632_CALA7</name>
<keyword evidence="3 7" id="KW-0547">Nucleotide-binding</keyword>
<keyword evidence="5 7" id="KW-0067">ATP-binding</keyword>
<evidence type="ECO:0000256" key="3">
    <source>
        <dbReference type="ARBA" id="ARBA00022741"/>
    </source>
</evidence>
<dbReference type="EC" id="2.7.1.144" evidence="7"/>
<reference evidence="10 11" key="2">
    <citation type="journal article" date="2011" name="J. Bacteriol.">
        <title>Complete genome sequences for the anaerobic, extremely thermophilic plant biomass-degrading bacteria Caldicellulosiruptor hydrothermalis, Caldicellulosiruptor kristjanssonii, Caldicellulosiruptor kronotskyensis, Caldicellulosiruptor owensenis, and Caldicellulosiruptor lactoaceticus.</title>
        <authorList>
            <person name="Blumer-Schuette S.E."/>
            <person name="Ozdemir I."/>
            <person name="Mistry D."/>
            <person name="Lucas S."/>
            <person name="Lapidus A."/>
            <person name="Cheng J.F."/>
            <person name="Goodwin L.A."/>
            <person name="Pitluck S."/>
            <person name="Land M.L."/>
            <person name="Hauser L.J."/>
            <person name="Woyke T."/>
            <person name="Mikhailova N."/>
            <person name="Pati A."/>
            <person name="Kyrpides N.C."/>
            <person name="Ivanova N."/>
            <person name="Detter J.C."/>
            <person name="Walston-Davenport K."/>
            <person name="Han S."/>
            <person name="Adams M.W."/>
            <person name="Kelly R.M."/>
        </authorList>
    </citation>
    <scope>NUCLEOTIDE SEQUENCE [LARGE SCALE GENOMIC DNA]</scope>
    <source>
        <strain evidence="11">ATCC 700853 / DSM 12137 / I77R1B</strain>
    </source>
</reference>
<dbReference type="OrthoDB" id="9801219at2"/>
<evidence type="ECO:0000259" key="9">
    <source>
        <dbReference type="Pfam" id="PF00294"/>
    </source>
</evidence>
<evidence type="ECO:0000313" key="11">
    <source>
        <dbReference type="Proteomes" id="UP000009256"/>
    </source>
</evidence>
<dbReference type="STRING" id="632335.Calkr_0133"/>
<dbReference type="NCBIfam" id="TIGR03168">
    <property type="entry name" value="1-PFK"/>
    <property type="match status" value="1"/>
</dbReference>
<evidence type="ECO:0000256" key="1">
    <source>
        <dbReference type="ARBA" id="ARBA00005380"/>
    </source>
</evidence>
<dbReference type="SUPFAM" id="SSF53613">
    <property type="entry name" value="Ribokinase-like"/>
    <property type="match status" value="1"/>
</dbReference>
<dbReference type="GO" id="GO:0005988">
    <property type="term" value="P:lactose metabolic process"/>
    <property type="evidence" value="ECO:0007669"/>
    <property type="project" value="UniProtKB-KW"/>
</dbReference>
<dbReference type="GO" id="GO:0008662">
    <property type="term" value="F:1-phosphofructokinase activity"/>
    <property type="evidence" value="ECO:0007669"/>
    <property type="project" value="UniProtKB-UniRule"/>
</dbReference>
<dbReference type="Gene3D" id="3.40.1190.20">
    <property type="match status" value="1"/>
</dbReference>
<evidence type="ECO:0000313" key="10">
    <source>
        <dbReference type="EMBL" id="ADQ39705.1"/>
    </source>
</evidence>
<dbReference type="PIRSF" id="PIRSF000535">
    <property type="entry name" value="1PFK/6PFK/LacC"/>
    <property type="match status" value="1"/>
</dbReference>
<gene>
    <name evidence="10" type="ordered locus">Calkr_0133</name>
</gene>
<keyword evidence="11" id="KW-1185">Reference proteome</keyword>
<keyword evidence="7" id="KW-0423">Lactose metabolism</keyword>
<keyword evidence="4 8" id="KW-0418">Kinase</keyword>
<feature type="domain" description="Carbohydrate kinase PfkB" evidence="9">
    <location>
        <begin position="9"/>
        <end position="292"/>
    </location>
</feature>
<dbReference type="AlphaFoldDB" id="E4S632"/>
<dbReference type="PROSITE" id="PS00583">
    <property type="entry name" value="PFKB_KINASES_1"/>
    <property type="match status" value="1"/>
</dbReference>
<dbReference type="InterPro" id="IPR017583">
    <property type="entry name" value="Tagatose/fructose_Pkinase"/>
</dbReference>
<dbReference type="eggNOG" id="COG1105">
    <property type="taxonomic scope" value="Bacteria"/>
</dbReference>
<dbReference type="GO" id="GO:0005524">
    <property type="term" value="F:ATP binding"/>
    <property type="evidence" value="ECO:0007669"/>
    <property type="project" value="UniProtKB-UniRule"/>
</dbReference>
<evidence type="ECO:0000256" key="2">
    <source>
        <dbReference type="ARBA" id="ARBA00022679"/>
    </source>
</evidence>
<evidence type="ECO:0000256" key="8">
    <source>
        <dbReference type="RuleBase" id="RU369061"/>
    </source>
</evidence>
<reference key="1">
    <citation type="submission" date="2010-11" db="EMBL/GenBank/DDBJ databases">
        <title>Complete sequence of chromosome of Caldicellulosiruptor kristjanssonii 177R1B.</title>
        <authorList>
            <consortium name="US DOE Joint Genome Institute"/>
            <person name="Lucas S."/>
            <person name="Copeland A."/>
            <person name="Lapidus A."/>
            <person name="Cheng J.-F."/>
            <person name="Bruce D."/>
            <person name="Goodwin L."/>
            <person name="Pitluck S."/>
            <person name="Davenport K."/>
            <person name="Detter J.C."/>
            <person name="Han C."/>
            <person name="Tapia R."/>
            <person name="Land M."/>
            <person name="Hauser L."/>
            <person name="Jeffries C."/>
            <person name="Kyrpides N."/>
            <person name="Ivanova N."/>
            <person name="Mikhailova N."/>
            <person name="Blumer-Schuette S.E."/>
            <person name="Kelly R.M."/>
            <person name="Woyke T."/>
        </authorList>
    </citation>
    <scope>NUCLEOTIDE SEQUENCE</scope>
    <source>
        <strain>177R1B</strain>
    </source>
</reference>
<comment type="function">
    <text evidence="8">Catalyzes the ATP-dependent phosphorylation of fructose-l-phosphate to fructose-l,6-bisphosphate.</text>
</comment>
<evidence type="ECO:0000256" key="7">
    <source>
        <dbReference type="PIRNR" id="PIRNR000535"/>
    </source>
</evidence>
<keyword evidence="2 7" id="KW-0808">Transferase</keyword>
<dbReference type="PANTHER" id="PTHR46566:SF1">
    <property type="entry name" value="1-PHOSPHOFRUCTOKINASE"/>
    <property type="match status" value="1"/>
</dbReference>
<comment type="catalytic activity">
    <reaction evidence="7">
        <text>D-tagatofuranose 6-phosphate + ATP = D-tagatofuranose 1,6-bisphosphate + ADP + H(+)</text>
        <dbReference type="Rhea" id="RHEA:12420"/>
        <dbReference type="ChEBI" id="CHEBI:15378"/>
        <dbReference type="ChEBI" id="CHEBI:30616"/>
        <dbReference type="ChEBI" id="CHEBI:58694"/>
        <dbReference type="ChEBI" id="CHEBI:58695"/>
        <dbReference type="ChEBI" id="CHEBI:456216"/>
        <dbReference type="EC" id="2.7.1.144"/>
    </reaction>
</comment>
<accession>E4S632</accession>
<comment type="pathway">
    <text evidence="7">Carbohydrate metabolism; D-tagatose 6-phosphate degradation; D-glyceraldehyde 3-phosphate and glycerone phosphate from D-tagatose 6-phosphate: step 1/2.</text>
</comment>
<dbReference type="PROSITE" id="PS00584">
    <property type="entry name" value="PFKB_KINASES_2"/>
    <property type="match status" value="1"/>
</dbReference>
<evidence type="ECO:0000256" key="5">
    <source>
        <dbReference type="ARBA" id="ARBA00022840"/>
    </source>
</evidence>
<dbReference type="InterPro" id="IPR011611">
    <property type="entry name" value="PfkB_dom"/>
</dbReference>
<proteinExistence type="inferred from homology"/>
<dbReference type="UniPathway" id="UPA00704">
    <property type="reaction ID" value="UER00715"/>
</dbReference>
<organism evidence="10 11">
    <name type="scientific">Caldicellulosiruptor acetigenus (strain ATCC 700853 / DSM 12137 / I77R1B)</name>
    <name type="common">Caldicellulosiruptor kristjanssonii</name>
    <dbReference type="NCBI Taxonomy" id="632335"/>
    <lineage>
        <taxon>Bacteria</taxon>
        <taxon>Bacillati</taxon>
        <taxon>Bacillota</taxon>
        <taxon>Bacillota incertae sedis</taxon>
        <taxon>Caldicellulosiruptorales</taxon>
        <taxon>Caldicellulosiruptoraceae</taxon>
        <taxon>Caldicellulosiruptor</taxon>
    </lineage>
</organism>
<evidence type="ECO:0000256" key="4">
    <source>
        <dbReference type="ARBA" id="ARBA00022777"/>
    </source>
</evidence>
<dbReference type="Pfam" id="PF00294">
    <property type="entry name" value="PfkB"/>
    <property type="match status" value="1"/>
</dbReference>
<comment type="similarity">
    <text evidence="1">Belongs to the carbohydrate kinase pfkB family.</text>
</comment>
<dbReference type="CDD" id="cd01164">
    <property type="entry name" value="FruK_PfkB_like"/>
    <property type="match status" value="1"/>
</dbReference>
<sequence>MIYTVTLNPAIDMTIYIDTLKKGQVNRSYCCLIDAGGKGTNVSKVIKALGGQSIALGFLGNDNKDWFLKYLKDMQLDFDFILVDGLTRTNIKIVETAQKVYTDLNQNGFEVKKKDISLLFEKIDRTAKTDDIFVLSGSLPPGADEDVYVELIRMLKQKGAKVIFDADGKALERGVLEKPDVIKPNIHEFKCLFDVDENDLNSIVSSARKLIESGIKKVLISMGAKGAVFVTENMWLFAKAAEVEVKSTTGAGDSMVAAISYGLSQNMDDVSIFKLALACAAAKVSKEGVKPPEKNEIEEFLKKIKLERREGNKCKKYFKHFGNGR</sequence>
<comment type="similarity">
    <text evidence="7">Belongs to the carbohydrate kinase PfkB family. LacC subfamily.</text>
</comment>
<dbReference type="NCBIfam" id="TIGR03828">
    <property type="entry name" value="pfkB"/>
    <property type="match status" value="1"/>
</dbReference>
<comment type="catalytic activity">
    <reaction evidence="6 8">
        <text>beta-D-fructose 1-phosphate + ATP = beta-D-fructose 1,6-bisphosphate + ADP + H(+)</text>
        <dbReference type="Rhea" id="RHEA:14213"/>
        <dbReference type="ChEBI" id="CHEBI:15378"/>
        <dbReference type="ChEBI" id="CHEBI:30616"/>
        <dbReference type="ChEBI" id="CHEBI:32966"/>
        <dbReference type="ChEBI" id="CHEBI:138881"/>
        <dbReference type="ChEBI" id="CHEBI:456216"/>
        <dbReference type="EC" id="2.7.1.56"/>
    </reaction>
</comment>
<dbReference type="GO" id="GO:2001059">
    <property type="term" value="P:D-tagatose 6-phosphate catabolic process"/>
    <property type="evidence" value="ECO:0007669"/>
    <property type="project" value="UniProtKB-UniPathway"/>
</dbReference>
<dbReference type="GO" id="GO:0044281">
    <property type="term" value="P:small molecule metabolic process"/>
    <property type="evidence" value="ECO:0007669"/>
    <property type="project" value="UniProtKB-ARBA"/>
</dbReference>
<dbReference type="PANTHER" id="PTHR46566">
    <property type="entry name" value="1-PHOSPHOFRUCTOKINASE-RELATED"/>
    <property type="match status" value="1"/>
</dbReference>
<dbReference type="KEGG" id="cki:Calkr_0133"/>
<dbReference type="InterPro" id="IPR029056">
    <property type="entry name" value="Ribokinase-like"/>
</dbReference>
<dbReference type="InterPro" id="IPR022463">
    <property type="entry name" value="1-PFruKinase"/>
</dbReference>
<dbReference type="GO" id="GO:0005829">
    <property type="term" value="C:cytosol"/>
    <property type="evidence" value="ECO:0007669"/>
    <property type="project" value="TreeGrafter"/>
</dbReference>
<evidence type="ECO:0000256" key="6">
    <source>
        <dbReference type="ARBA" id="ARBA00047745"/>
    </source>
</evidence>
<dbReference type="HOGENOM" id="CLU_050013_0_2_9"/>